<dbReference type="KEGG" id="dpp:DICPUDRAFT_93901"/>
<dbReference type="EMBL" id="GL870983">
    <property type="protein sequence ID" value="EGC38148.1"/>
    <property type="molecule type" value="Genomic_DNA"/>
</dbReference>
<dbReference type="eggNOG" id="ENOG502RHNF">
    <property type="taxonomic scope" value="Eukaryota"/>
</dbReference>
<dbReference type="InParanoid" id="F0ZD59"/>
<dbReference type="OrthoDB" id="21649at2759"/>
<feature type="compositionally biased region" description="Polar residues" evidence="1">
    <location>
        <begin position="74"/>
        <end position="88"/>
    </location>
</feature>
<reference evidence="3" key="1">
    <citation type="journal article" date="2011" name="Genome Biol.">
        <title>Comparative genomics of the social amoebae Dictyostelium discoideum and Dictyostelium purpureum.</title>
        <authorList>
            <consortium name="US DOE Joint Genome Institute (JGI-PGF)"/>
            <person name="Sucgang R."/>
            <person name="Kuo A."/>
            <person name="Tian X."/>
            <person name="Salerno W."/>
            <person name="Parikh A."/>
            <person name="Feasley C.L."/>
            <person name="Dalin E."/>
            <person name="Tu H."/>
            <person name="Huang E."/>
            <person name="Barry K."/>
            <person name="Lindquist E."/>
            <person name="Shapiro H."/>
            <person name="Bruce D."/>
            <person name="Schmutz J."/>
            <person name="Salamov A."/>
            <person name="Fey P."/>
            <person name="Gaudet P."/>
            <person name="Anjard C."/>
            <person name="Babu M.M."/>
            <person name="Basu S."/>
            <person name="Bushmanova Y."/>
            <person name="van der Wel H."/>
            <person name="Katoh-Kurasawa M."/>
            <person name="Dinh C."/>
            <person name="Coutinho P.M."/>
            <person name="Saito T."/>
            <person name="Elias M."/>
            <person name="Schaap P."/>
            <person name="Kay R.R."/>
            <person name="Henrissat B."/>
            <person name="Eichinger L."/>
            <person name="Rivero F."/>
            <person name="Putnam N.H."/>
            <person name="West C.M."/>
            <person name="Loomis W.F."/>
            <person name="Chisholm R.L."/>
            <person name="Shaulsky G."/>
            <person name="Strassmann J.E."/>
            <person name="Queller D.C."/>
            <person name="Kuspa A."/>
            <person name="Grigoriev I.V."/>
        </authorList>
    </citation>
    <scope>NUCLEOTIDE SEQUENCE [LARGE SCALE GENOMIC DNA]</scope>
    <source>
        <strain evidence="3">QSDP1</strain>
    </source>
</reference>
<dbReference type="Proteomes" id="UP000001064">
    <property type="component" value="Unassembled WGS sequence"/>
</dbReference>
<protein>
    <submittedName>
        <fullName evidence="2">Uncharacterized protein</fullName>
    </submittedName>
</protein>
<accession>F0ZD59</accession>
<dbReference type="AlphaFoldDB" id="F0ZD59"/>
<feature type="region of interest" description="Disordered" evidence="1">
    <location>
        <begin position="58"/>
        <end position="88"/>
    </location>
</feature>
<keyword evidence="3" id="KW-1185">Reference proteome</keyword>
<feature type="compositionally biased region" description="Polar residues" evidence="1">
    <location>
        <begin position="105"/>
        <end position="125"/>
    </location>
</feature>
<name>F0ZD59_DICPU</name>
<proteinExistence type="predicted"/>
<evidence type="ECO:0000313" key="3">
    <source>
        <dbReference type="Proteomes" id="UP000001064"/>
    </source>
</evidence>
<evidence type="ECO:0000313" key="2">
    <source>
        <dbReference type="EMBL" id="EGC38148.1"/>
    </source>
</evidence>
<feature type="region of interest" description="Disordered" evidence="1">
    <location>
        <begin position="105"/>
        <end position="163"/>
    </location>
</feature>
<organism evidence="2 3">
    <name type="scientific">Dictyostelium purpureum</name>
    <name type="common">Slime mold</name>
    <dbReference type="NCBI Taxonomy" id="5786"/>
    <lineage>
        <taxon>Eukaryota</taxon>
        <taxon>Amoebozoa</taxon>
        <taxon>Evosea</taxon>
        <taxon>Eumycetozoa</taxon>
        <taxon>Dictyostelia</taxon>
        <taxon>Dictyosteliales</taxon>
        <taxon>Dictyosteliaceae</taxon>
        <taxon>Dictyostelium</taxon>
    </lineage>
</organism>
<dbReference type="STRING" id="5786.F0ZD59"/>
<gene>
    <name evidence="2" type="ORF">DICPUDRAFT_93901</name>
</gene>
<sequence length="163" mass="18359">MNLDEFEEELDKEIQQVILQTKNIQGKMDLLERARCSAPDPLLMLFGENCKTVIDKKYNHHHHQPSQPSPIISNLSGSANHNNSPVLLSSSNTLQQQNILSPNLNQNINYPTFQDTRPHNGVTTRTSRKKPTNMNSRCPDKSKSKNLNPSLMPRASAFSPINS</sequence>
<evidence type="ECO:0000256" key="1">
    <source>
        <dbReference type="SAM" id="MobiDB-lite"/>
    </source>
</evidence>
<dbReference type="GeneID" id="10502730"/>
<dbReference type="RefSeq" id="XP_003285362.1">
    <property type="nucleotide sequence ID" value="XM_003285314.1"/>
</dbReference>
<dbReference type="VEuPathDB" id="AmoebaDB:DICPUDRAFT_93901"/>